<keyword evidence="2" id="KW-1185">Reference proteome</keyword>
<name>A0ACC1MKD5_9HYPO</name>
<sequence>MSSTSLPAETVAVLEQYTACDVSDALLRLKVPGAGFIADLKQYSPHIRSTGGVKEESVTVAPVSTVLFTAKDEDLATASLRPTPNFPKNTHWADNAVPGTFAVLQQPPGQTNAICGGIMALRMKVLGVKGIVVAGRVRDLVELQNTELPIWAMGTSTVGSGGSSIPWAREVPLTINGVTVSPGDVAVNDPINGVVIIPRDKVDQVLELLPKLTLADQRVIADVANSVSVKEAFARHRN</sequence>
<evidence type="ECO:0000313" key="1">
    <source>
        <dbReference type="EMBL" id="KAJ2967492.1"/>
    </source>
</evidence>
<gene>
    <name evidence="1" type="ORF">NQ176_g9635</name>
</gene>
<reference evidence="1" key="1">
    <citation type="submission" date="2022-08" db="EMBL/GenBank/DDBJ databases">
        <title>Genome Sequence of Lecanicillium fungicola.</title>
        <authorList>
            <person name="Buettner E."/>
        </authorList>
    </citation>
    <scope>NUCLEOTIDE SEQUENCE</scope>
    <source>
        <strain evidence="1">Babe33</strain>
    </source>
</reference>
<dbReference type="Proteomes" id="UP001143910">
    <property type="component" value="Unassembled WGS sequence"/>
</dbReference>
<evidence type="ECO:0000313" key="2">
    <source>
        <dbReference type="Proteomes" id="UP001143910"/>
    </source>
</evidence>
<dbReference type="EMBL" id="JANJQO010002275">
    <property type="protein sequence ID" value="KAJ2967492.1"/>
    <property type="molecule type" value="Genomic_DNA"/>
</dbReference>
<comment type="caution">
    <text evidence="1">The sequence shown here is derived from an EMBL/GenBank/DDBJ whole genome shotgun (WGS) entry which is preliminary data.</text>
</comment>
<protein>
    <submittedName>
        <fullName evidence="1">Uncharacterized protein</fullName>
    </submittedName>
</protein>
<proteinExistence type="predicted"/>
<organism evidence="1 2">
    <name type="scientific">Zarea fungicola</name>
    <dbReference type="NCBI Taxonomy" id="93591"/>
    <lineage>
        <taxon>Eukaryota</taxon>
        <taxon>Fungi</taxon>
        <taxon>Dikarya</taxon>
        <taxon>Ascomycota</taxon>
        <taxon>Pezizomycotina</taxon>
        <taxon>Sordariomycetes</taxon>
        <taxon>Hypocreomycetidae</taxon>
        <taxon>Hypocreales</taxon>
        <taxon>Cordycipitaceae</taxon>
        <taxon>Zarea</taxon>
    </lineage>
</organism>
<accession>A0ACC1MKD5</accession>